<dbReference type="CDD" id="cd00756">
    <property type="entry name" value="MoaE"/>
    <property type="match status" value="1"/>
</dbReference>
<dbReference type="InterPro" id="IPR003448">
    <property type="entry name" value="Mopterin_biosynth_MoaE"/>
</dbReference>
<evidence type="ECO:0000256" key="6">
    <source>
        <dbReference type="ARBA" id="ARBA00023150"/>
    </source>
</evidence>
<dbReference type="FunFam" id="3.90.1170.40:FF:000003">
    <property type="entry name" value="Molybdopterin converting factor subunit 2"/>
    <property type="match status" value="1"/>
</dbReference>
<dbReference type="OrthoDB" id="9803224at2"/>
<dbReference type="InterPro" id="IPR003749">
    <property type="entry name" value="ThiS/MoaD-like"/>
</dbReference>
<evidence type="ECO:0000256" key="4">
    <source>
        <dbReference type="ARBA" id="ARBA00013858"/>
    </source>
</evidence>
<evidence type="ECO:0000256" key="7">
    <source>
        <dbReference type="ARBA" id="ARBA00026066"/>
    </source>
</evidence>
<keyword evidence="14" id="KW-1185">Reference proteome</keyword>
<dbReference type="PANTHER" id="PTHR23404">
    <property type="entry name" value="MOLYBDOPTERIN SYNTHASE RELATED"/>
    <property type="match status" value="1"/>
</dbReference>
<comment type="subunit">
    <text evidence="7">Heterotetramer of 2 MoaD subunits and 2 MoaE subunits. Also stable as homodimer. The enzyme changes between these two forms during catalysis.</text>
</comment>
<accession>A0A3A6PC37</accession>
<dbReference type="CDD" id="cd00754">
    <property type="entry name" value="Ubl_MoaD"/>
    <property type="match status" value="1"/>
</dbReference>
<comment type="catalytic activity">
    <reaction evidence="12">
        <text>2 [molybdopterin-synthase sulfur-carrier protein]-C-terminal-Gly-aminoethanethioate + cyclic pyranopterin phosphate + H2O = molybdopterin + 2 [molybdopterin-synthase sulfur-carrier protein]-C-terminal Gly-Gly + 2 H(+)</text>
        <dbReference type="Rhea" id="RHEA:26333"/>
        <dbReference type="Rhea" id="RHEA-COMP:12202"/>
        <dbReference type="Rhea" id="RHEA-COMP:19907"/>
        <dbReference type="ChEBI" id="CHEBI:15377"/>
        <dbReference type="ChEBI" id="CHEBI:15378"/>
        <dbReference type="ChEBI" id="CHEBI:58698"/>
        <dbReference type="ChEBI" id="CHEBI:59648"/>
        <dbReference type="ChEBI" id="CHEBI:90778"/>
        <dbReference type="ChEBI" id="CHEBI:232372"/>
        <dbReference type="EC" id="2.8.1.12"/>
    </reaction>
</comment>
<evidence type="ECO:0000256" key="10">
    <source>
        <dbReference type="ARBA" id="ARBA00030781"/>
    </source>
</evidence>
<dbReference type="InterPro" id="IPR036563">
    <property type="entry name" value="MoaE_sf"/>
</dbReference>
<evidence type="ECO:0000256" key="8">
    <source>
        <dbReference type="ARBA" id="ARBA00029745"/>
    </source>
</evidence>
<evidence type="ECO:0000256" key="3">
    <source>
        <dbReference type="ARBA" id="ARBA00011950"/>
    </source>
</evidence>
<proteinExistence type="inferred from homology"/>
<gene>
    <name evidence="13" type="ORF">D3P09_17305</name>
</gene>
<evidence type="ECO:0000256" key="9">
    <source>
        <dbReference type="ARBA" id="ARBA00030407"/>
    </source>
</evidence>
<comment type="similarity">
    <text evidence="2">Belongs to the MoaE family.</text>
</comment>
<dbReference type="InterPro" id="IPR012675">
    <property type="entry name" value="Beta-grasp_dom_sf"/>
</dbReference>
<dbReference type="InterPro" id="IPR016155">
    <property type="entry name" value="Mopterin_synth/thiamin_S_b"/>
</dbReference>
<dbReference type="GO" id="GO:0030366">
    <property type="term" value="F:molybdopterin synthase activity"/>
    <property type="evidence" value="ECO:0007669"/>
    <property type="project" value="UniProtKB-EC"/>
</dbReference>
<evidence type="ECO:0000256" key="11">
    <source>
        <dbReference type="ARBA" id="ARBA00032474"/>
    </source>
</evidence>
<dbReference type="EC" id="2.8.1.12" evidence="3"/>
<dbReference type="AlphaFoldDB" id="A0A3A6PC37"/>
<dbReference type="Proteomes" id="UP000267798">
    <property type="component" value="Unassembled WGS sequence"/>
</dbReference>
<evidence type="ECO:0000256" key="12">
    <source>
        <dbReference type="ARBA" id="ARBA00049878"/>
    </source>
</evidence>
<dbReference type="SUPFAM" id="SSF54690">
    <property type="entry name" value="Molybdopterin synthase subunit MoaE"/>
    <property type="match status" value="1"/>
</dbReference>
<sequence length="246" mass="27239">MEFHWKIKLFAGLQERLAAPQLTLVLAEEQMTAKDLKERLASAHPEHAAILAVSFVARNHTYAADEAIVRAEDELALLPPVSGGQDTLQDAGAAAEDMEPYIVTAEPIQSEDVLRKVISKEHGASIVFVGTTREWTQGQQTVRLEYEAYEPMAVATMRQIGDEIGQRWPGALCAISHRTGVVGLAEISVVIAVSAPHRESCYEASRYAIERLKQIVPIWKKEIWADGSEWKGHQQGPWNPTVPLPE</sequence>
<dbReference type="Gene3D" id="3.10.20.30">
    <property type="match status" value="1"/>
</dbReference>
<dbReference type="RefSeq" id="WP_120112573.1">
    <property type="nucleotide sequence ID" value="NZ_QXQB01000004.1"/>
</dbReference>
<evidence type="ECO:0000256" key="1">
    <source>
        <dbReference type="ARBA" id="ARBA00005046"/>
    </source>
</evidence>
<evidence type="ECO:0000256" key="2">
    <source>
        <dbReference type="ARBA" id="ARBA00005426"/>
    </source>
</evidence>
<dbReference type="Gene3D" id="3.90.1170.40">
    <property type="entry name" value="Molybdopterin biosynthesis MoaE subunit"/>
    <property type="match status" value="1"/>
</dbReference>
<dbReference type="Pfam" id="PF02597">
    <property type="entry name" value="ThiS"/>
    <property type="match status" value="1"/>
</dbReference>
<keyword evidence="6" id="KW-0501">Molybdenum cofactor biosynthesis</keyword>
<name>A0A3A6PC37_9BACL</name>
<comment type="pathway">
    <text evidence="1">Cofactor biosynthesis; molybdopterin biosynthesis.</text>
</comment>
<evidence type="ECO:0000313" key="13">
    <source>
        <dbReference type="EMBL" id="RJX37855.1"/>
    </source>
</evidence>
<comment type="caution">
    <text evidence="13">The sequence shown here is derived from an EMBL/GenBank/DDBJ whole genome shotgun (WGS) entry which is preliminary data.</text>
</comment>
<dbReference type="GO" id="GO:0006777">
    <property type="term" value="P:Mo-molybdopterin cofactor biosynthetic process"/>
    <property type="evidence" value="ECO:0007669"/>
    <property type="project" value="UniProtKB-KW"/>
</dbReference>
<evidence type="ECO:0000256" key="5">
    <source>
        <dbReference type="ARBA" id="ARBA00022679"/>
    </source>
</evidence>
<protein>
    <recommendedName>
        <fullName evidence="4">Molybdopterin synthase catalytic subunit</fullName>
        <ecNumber evidence="3">2.8.1.12</ecNumber>
    </recommendedName>
    <alternativeName>
        <fullName evidence="10">MPT synthase subunit 2</fullName>
    </alternativeName>
    <alternativeName>
        <fullName evidence="8">Molybdenum cofactor biosynthesis protein E</fullName>
    </alternativeName>
    <alternativeName>
        <fullName evidence="9">Molybdopterin-converting factor large subunit</fullName>
    </alternativeName>
    <alternativeName>
        <fullName evidence="11">Molybdopterin-converting factor subunit 2</fullName>
    </alternativeName>
</protein>
<reference evidence="13 14" key="1">
    <citation type="submission" date="2018-09" db="EMBL/GenBank/DDBJ databases">
        <title>Paenibacillus aracenensis nov. sp. isolated from a cave in southern Spain.</title>
        <authorList>
            <person name="Jurado V."/>
            <person name="Gutierrez-Patricio S."/>
            <person name="Gonzalez-Pimentel J.L."/>
            <person name="Miller A.Z."/>
            <person name="Laiz L."/>
            <person name="Saiz-Jimenez C."/>
        </authorList>
    </citation>
    <scope>NUCLEOTIDE SEQUENCE [LARGE SCALE GENOMIC DNA]</scope>
    <source>
        <strain evidence="13 14">JCM 19203</strain>
    </source>
</reference>
<dbReference type="SUPFAM" id="SSF54285">
    <property type="entry name" value="MoaD/ThiS"/>
    <property type="match status" value="1"/>
</dbReference>
<dbReference type="Pfam" id="PF02391">
    <property type="entry name" value="MoaE"/>
    <property type="match status" value="1"/>
</dbReference>
<organism evidence="13 14">
    <name type="scientific">Paenibacillus pinisoli</name>
    <dbReference type="NCBI Taxonomy" id="1276110"/>
    <lineage>
        <taxon>Bacteria</taxon>
        <taxon>Bacillati</taxon>
        <taxon>Bacillota</taxon>
        <taxon>Bacilli</taxon>
        <taxon>Bacillales</taxon>
        <taxon>Paenibacillaceae</taxon>
        <taxon>Paenibacillus</taxon>
    </lineage>
</organism>
<dbReference type="EMBL" id="QXQB01000004">
    <property type="protein sequence ID" value="RJX37855.1"/>
    <property type="molecule type" value="Genomic_DNA"/>
</dbReference>
<evidence type="ECO:0000313" key="14">
    <source>
        <dbReference type="Proteomes" id="UP000267798"/>
    </source>
</evidence>
<keyword evidence="5" id="KW-0808">Transferase</keyword>